<accession>A0ABS5KRW3</accession>
<dbReference type="Proteomes" id="UP000730482">
    <property type="component" value="Unassembled WGS sequence"/>
</dbReference>
<evidence type="ECO:0000313" key="1">
    <source>
        <dbReference type="EMBL" id="MBS2548793.1"/>
    </source>
</evidence>
<name>A0ABS5KRW3_9ACTN</name>
<organism evidence="1 2">
    <name type="scientific">Catenulispora pinistramenti</name>
    <dbReference type="NCBI Taxonomy" id="2705254"/>
    <lineage>
        <taxon>Bacteria</taxon>
        <taxon>Bacillati</taxon>
        <taxon>Actinomycetota</taxon>
        <taxon>Actinomycetes</taxon>
        <taxon>Catenulisporales</taxon>
        <taxon>Catenulisporaceae</taxon>
        <taxon>Catenulispora</taxon>
    </lineage>
</organism>
<comment type="caution">
    <text evidence="1">The sequence shown here is derived from an EMBL/GenBank/DDBJ whole genome shotgun (WGS) entry which is preliminary data.</text>
</comment>
<reference evidence="1 2" key="1">
    <citation type="submission" date="2020-02" db="EMBL/GenBank/DDBJ databases">
        <title>Acidophilic actinobacteria isolated from forest soil.</title>
        <authorList>
            <person name="Golinska P."/>
        </authorList>
    </citation>
    <scope>NUCLEOTIDE SEQUENCE [LARGE SCALE GENOMIC DNA]</scope>
    <source>
        <strain evidence="1 2">NL8</strain>
    </source>
</reference>
<evidence type="ECO:0008006" key="3">
    <source>
        <dbReference type="Google" id="ProtNLM"/>
    </source>
</evidence>
<dbReference type="EMBL" id="JAAFYZ010000056">
    <property type="protein sequence ID" value="MBS2548793.1"/>
    <property type="molecule type" value="Genomic_DNA"/>
</dbReference>
<proteinExistence type="predicted"/>
<gene>
    <name evidence="1" type="ORF">KGQ19_18160</name>
</gene>
<sequence>MANLPVPAQRTWTVGETVHDFELNAQVRDAITFGLSPPVMIANHQGGNTLPSGHWTPLDILSGKLLDTYGGIAPYDATNNPYRSKYIAPIAGVYRITGQVQIAPTNSNFAGPFRSIRVQINSNETVCAKLQVPALPSFNTCLNTSTDVYLDYGDIAEVGVFNGDNTATSLINDDINGYGRVSMIWRHR</sequence>
<keyword evidence="2" id="KW-1185">Reference proteome</keyword>
<evidence type="ECO:0000313" key="2">
    <source>
        <dbReference type="Proteomes" id="UP000730482"/>
    </source>
</evidence>
<protein>
    <recommendedName>
        <fullName evidence="3">C1q domain-containing protein</fullName>
    </recommendedName>
</protein>
<dbReference type="RefSeq" id="WP_212010371.1">
    <property type="nucleotide sequence ID" value="NZ_JAAFYZ010000056.1"/>
</dbReference>